<gene>
    <name evidence="10 11" type="primary">MFAP4</name>
    <name evidence="9" type="ORF">G4P62_011664</name>
</gene>
<dbReference type="OMA" id="WVEYPET"/>
<feature type="chain" id="PRO_5044554996" evidence="7">
    <location>
        <begin position="25"/>
        <end position="249"/>
    </location>
</feature>
<reference evidence="11" key="1">
    <citation type="submission" date="2014-08" db="EMBL/GenBank/DDBJ databases">
        <authorList>
            <person name="Senf B."/>
            <person name="Petzold A."/>
            <person name="Downie B.R."/>
            <person name="Koch P."/>
            <person name="Platzer M."/>
        </authorList>
    </citation>
    <scope>NUCLEOTIDE SEQUENCE [LARGE SCALE GENOMIC DNA]</scope>
    <source>
        <strain evidence="11">GRZ</strain>
    </source>
</reference>
<dbReference type="Ensembl" id="ENSNFUT00015013601.1">
    <property type="protein sequence ID" value="ENSNFUP00015012950.1"/>
    <property type="gene ID" value="ENSNFUG00015006349.1"/>
</dbReference>
<reference evidence="9" key="4">
    <citation type="submission" date="2020-03" db="EMBL/GenBank/DDBJ databases">
        <title>Intra-Species Differences in Population Size shape Life History and Genome Evolution.</title>
        <authorList>
            <person name="Willemsen D."/>
            <person name="Cui R."/>
            <person name="Valenzano D.R."/>
        </authorList>
    </citation>
    <scope>NUCLEOTIDE SEQUENCE</scope>
    <source>
        <strain evidence="9">GRZ</strain>
        <tissue evidence="9">Whole</tissue>
    </source>
</reference>
<dbReference type="InterPro" id="IPR036056">
    <property type="entry name" value="Fibrinogen-like_C"/>
</dbReference>
<dbReference type="InterPro" id="IPR037579">
    <property type="entry name" value="FIB_ANG-like"/>
</dbReference>
<proteinExistence type="predicted"/>
<evidence type="ECO:0000256" key="6">
    <source>
        <dbReference type="ARBA" id="ARBA00023180"/>
    </source>
</evidence>
<evidence type="ECO:0000259" key="8">
    <source>
        <dbReference type="PROSITE" id="PS51406"/>
    </source>
</evidence>
<evidence type="ECO:0000256" key="3">
    <source>
        <dbReference type="ARBA" id="ARBA00022729"/>
    </source>
</evidence>
<accession>A0A1A8AQM3</accession>
<dbReference type="PROSITE" id="PS51257">
    <property type="entry name" value="PROKAR_LIPOPROTEIN"/>
    <property type="match status" value="1"/>
</dbReference>
<evidence type="ECO:0000313" key="9">
    <source>
        <dbReference type="EMBL" id="KAF7203669.1"/>
    </source>
</evidence>
<keyword evidence="4" id="KW-0175">Coiled coil</keyword>
<reference evidence="10" key="3">
    <citation type="submission" date="2016-06" db="EMBL/GenBank/DDBJ databases">
        <title>The genome of a short-lived fish provides insights into sex chromosome evolution and the genetic control of aging.</title>
        <authorList>
            <person name="Reichwald K."/>
            <person name="Felder M."/>
            <person name="Petzold A."/>
            <person name="Koch P."/>
            <person name="Groth M."/>
            <person name="Platzer M."/>
        </authorList>
    </citation>
    <scope>NUCLEOTIDE SEQUENCE</scope>
    <source>
        <tissue evidence="10">Brain</tissue>
    </source>
</reference>
<feature type="domain" description="Fibrinogen C-terminal" evidence="8">
    <location>
        <begin position="25"/>
        <end position="246"/>
    </location>
</feature>
<comment type="subcellular location">
    <subcellularLocation>
        <location evidence="1">Secreted</location>
    </subcellularLocation>
</comment>
<dbReference type="SMART" id="SM00186">
    <property type="entry name" value="FBG"/>
    <property type="match status" value="1"/>
</dbReference>
<keyword evidence="5" id="KW-1015">Disulfide bond</keyword>
<dbReference type="Bgee" id="ENSNFUG00015006349">
    <property type="expression patterns" value="Expressed in liver and 3 other cell types or tissues"/>
</dbReference>
<dbReference type="KEGG" id="nfu:107387243"/>
<dbReference type="SUPFAM" id="SSF56496">
    <property type="entry name" value="Fibrinogen C-terminal domain-like"/>
    <property type="match status" value="1"/>
</dbReference>
<dbReference type="Gene3D" id="3.90.215.10">
    <property type="entry name" value="Gamma Fibrinogen, chain A, domain 1"/>
    <property type="match status" value="1"/>
</dbReference>
<dbReference type="EMBL" id="JAAVVJ010000016">
    <property type="protein sequence ID" value="KAF7203669.1"/>
    <property type="molecule type" value="Genomic_DNA"/>
</dbReference>
<keyword evidence="6" id="KW-0325">Glycoprotein</keyword>
<dbReference type="OrthoDB" id="7735550at2759"/>
<dbReference type="GO" id="GO:0030674">
    <property type="term" value="F:protein-macromolecule adaptor activity"/>
    <property type="evidence" value="ECO:0007669"/>
    <property type="project" value="TreeGrafter"/>
</dbReference>
<dbReference type="NCBIfam" id="NF040941">
    <property type="entry name" value="GGGWT_bact"/>
    <property type="match status" value="1"/>
</dbReference>
<organism evidence="10">
    <name type="scientific">Nothobranchius furzeri</name>
    <name type="common">Turquoise killifish</name>
    <dbReference type="NCBI Taxonomy" id="105023"/>
    <lineage>
        <taxon>Eukaryota</taxon>
        <taxon>Metazoa</taxon>
        <taxon>Chordata</taxon>
        <taxon>Craniata</taxon>
        <taxon>Vertebrata</taxon>
        <taxon>Euteleostomi</taxon>
        <taxon>Actinopterygii</taxon>
        <taxon>Neopterygii</taxon>
        <taxon>Teleostei</taxon>
        <taxon>Neoteleostei</taxon>
        <taxon>Acanthomorphata</taxon>
        <taxon>Ovalentaria</taxon>
        <taxon>Atherinomorphae</taxon>
        <taxon>Cyprinodontiformes</taxon>
        <taxon>Nothobranchiidae</taxon>
        <taxon>Nothobranchius</taxon>
    </lineage>
</organism>
<keyword evidence="2" id="KW-0964">Secreted</keyword>
<sequence length="249" mass="28065">MRSELRGTLMMKLLSLLLVPLVTSCSDLSLPLDCTDIYNQDTSRPSGVYTIYPIGATSAVQVYCDMTSLEGQWTVFQRRMDGSVSFYRPWDQYKVGFGNAAGEYWLGLESLFHLSQRKKYELLIDMEDFEGSKAYARYSSFSIGPESDGYRLQLTGFINGGAGDSIIHISGQKFSTFDKDNDTWEKNCAQSFIGAFWYSNCHSANPNGLYRWGSDGSLYAVGVEWTSWKGRDYSLKAISMKIRPATQTQ</sequence>
<name>A0A1A8AQM3_NOTFU</name>
<dbReference type="InterPro" id="IPR002181">
    <property type="entry name" value="Fibrinogen_a/b/g_C_dom"/>
</dbReference>
<dbReference type="GO" id="GO:0070527">
    <property type="term" value="P:platelet aggregation"/>
    <property type="evidence" value="ECO:0007669"/>
    <property type="project" value="TreeGrafter"/>
</dbReference>
<evidence type="ECO:0000313" key="11">
    <source>
        <dbReference type="Ensembl" id="ENSNFUP00015012950.1"/>
    </source>
</evidence>
<dbReference type="AlphaFoldDB" id="A0A1A8AQM3"/>
<keyword evidence="3 7" id="KW-0732">Signal</keyword>
<dbReference type="GO" id="GO:0042730">
    <property type="term" value="P:fibrinolysis"/>
    <property type="evidence" value="ECO:0007669"/>
    <property type="project" value="TreeGrafter"/>
</dbReference>
<feature type="signal peptide" evidence="7">
    <location>
        <begin position="1"/>
        <end position="24"/>
    </location>
</feature>
<dbReference type="GO" id="GO:0005577">
    <property type="term" value="C:fibrinogen complex"/>
    <property type="evidence" value="ECO:0007669"/>
    <property type="project" value="TreeGrafter"/>
</dbReference>
<evidence type="ECO:0000256" key="4">
    <source>
        <dbReference type="ARBA" id="ARBA00023054"/>
    </source>
</evidence>
<keyword evidence="12" id="KW-1185">Reference proteome</keyword>
<dbReference type="InterPro" id="IPR014716">
    <property type="entry name" value="Fibrinogen_a/b/g_C_1"/>
</dbReference>
<dbReference type="Pfam" id="PF00147">
    <property type="entry name" value="Fibrinogen_C"/>
    <property type="match status" value="1"/>
</dbReference>
<dbReference type="EMBL" id="HADY01018311">
    <property type="protein sequence ID" value="SBP56796.1"/>
    <property type="molecule type" value="Transcribed_RNA"/>
</dbReference>
<reference evidence="11" key="5">
    <citation type="submission" date="2025-05" db="UniProtKB">
        <authorList>
            <consortium name="Ensembl"/>
        </authorList>
    </citation>
    <scope>IDENTIFICATION</scope>
</reference>
<evidence type="ECO:0000256" key="2">
    <source>
        <dbReference type="ARBA" id="ARBA00022525"/>
    </source>
</evidence>
<reference evidence="10" key="2">
    <citation type="submission" date="2016-05" db="EMBL/GenBank/DDBJ databases">
        <authorList>
            <person name="Lavstsen T."/>
            <person name="Jespersen J.S."/>
        </authorList>
    </citation>
    <scope>NUCLEOTIDE SEQUENCE</scope>
    <source>
        <tissue evidence="10">Brain</tissue>
    </source>
</reference>
<evidence type="ECO:0000256" key="7">
    <source>
        <dbReference type="SAM" id="SignalP"/>
    </source>
</evidence>
<dbReference type="Proteomes" id="UP000822369">
    <property type="component" value="Chromosome 16"/>
</dbReference>
<dbReference type="GO" id="GO:0072377">
    <property type="term" value="P:blood coagulation, common pathway"/>
    <property type="evidence" value="ECO:0007669"/>
    <property type="project" value="TreeGrafter"/>
</dbReference>
<evidence type="ECO:0000313" key="12">
    <source>
        <dbReference type="Proteomes" id="UP000694548"/>
    </source>
</evidence>
<evidence type="ECO:0000256" key="1">
    <source>
        <dbReference type="ARBA" id="ARBA00004613"/>
    </source>
</evidence>
<dbReference type="CDD" id="cd00087">
    <property type="entry name" value="FReD"/>
    <property type="match status" value="1"/>
</dbReference>
<dbReference type="GeneTree" id="ENSGT00940000154615"/>
<dbReference type="GO" id="GO:0034116">
    <property type="term" value="P:positive regulation of heterotypic cell-cell adhesion"/>
    <property type="evidence" value="ECO:0007669"/>
    <property type="project" value="TreeGrafter"/>
</dbReference>
<protein>
    <submittedName>
        <fullName evidence="11">Microfibril associated protein 4</fullName>
    </submittedName>
    <submittedName>
        <fullName evidence="9">Microfibril-associated glycoprotein 4-like</fullName>
    </submittedName>
    <submittedName>
        <fullName evidence="10">Microfibrillar-associated protein 4</fullName>
    </submittedName>
</protein>
<evidence type="ECO:0000256" key="5">
    <source>
        <dbReference type="ARBA" id="ARBA00023157"/>
    </source>
</evidence>
<dbReference type="Proteomes" id="UP000694548">
    <property type="component" value="Chromosome sgr12"/>
</dbReference>
<dbReference type="PANTHER" id="PTHR47221">
    <property type="entry name" value="FIBRINOGEN ALPHA CHAIN"/>
    <property type="match status" value="1"/>
</dbReference>
<dbReference type="FunFam" id="3.90.215.10:FF:000001">
    <property type="entry name" value="Tenascin isoform 1"/>
    <property type="match status" value="1"/>
</dbReference>
<dbReference type="PROSITE" id="PS51406">
    <property type="entry name" value="FIBRINOGEN_C_2"/>
    <property type="match status" value="1"/>
</dbReference>
<dbReference type="GO" id="GO:0005201">
    <property type="term" value="F:extracellular matrix structural constituent"/>
    <property type="evidence" value="ECO:0007669"/>
    <property type="project" value="TreeGrafter"/>
</dbReference>
<dbReference type="PANTHER" id="PTHR47221:SF6">
    <property type="entry name" value="FIBRINOGEN ALPHA CHAIN"/>
    <property type="match status" value="1"/>
</dbReference>
<evidence type="ECO:0000313" key="10">
    <source>
        <dbReference type="EMBL" id="SBP56796.1"/>
    </source>
</evidence>